<feature type="transmembrane region" description="Helical" evidence="1">
    <location>
        <begin position="66"/>
        <end position="95"/>
    </location>
</feature>
<feature type="transmembrane region" description="Helical" evidence="1">
    <location>
        <begin position="6"/>
        <end position="24"/>
    </location>
</feature>
<keyword evidence="3" id="KW-1185">Reference proteome</keyword>
<reference evidence="2 3" key="1">
    <citation type="submission" date="2022-05" db="EMBL/GenBank/DDBJ databases">
        <title>Sporolactobacillus sp nov CPB3-1, isolated from tree bark (Mangifera indica L.).</title>
        <authorList>
            <person name="Phuengjayaem S."/>
            <person name="Tanasupawat S."/>
        </authorList>
    </citation>
    <scope>NUCLEOTIDE SEQUENCE [LARGE SCALE GENOMIC DNA]</scope>
    <source>
        <strain evidence="2 3">CPB3-1</strain>
    </source>
</reference>
<accession>A0ABT0MBC3</accession>
<dbReference type="RefSeq" id="WP_249101577.1">
    <property type="nucleotide sequence ID" value="NZ_JAMAST010000010.1"/>
</dbReference>
<proteinExistence type="predicted"/>
<dbReference type="Proteomes" id="UP001203004">
    <property type="component" value="Unassembled WGS sequence"/>
</dbReference>
<name>A0ABT0MBC3_9BACL</name>
<organism evidence="2 3">
    <name type="scientific">Sporolactobacillus mangiferae</name>
    <dbReference type="NCBI Taxonomy" id="2940498"/>
    <lineage>
        <taxon>Bacteria</taxon>
        <taxon>Bacillati</taxon>
        <taxon>Bacillota</taxon>
        <taxon>Bacilli</taxon>
        <taxon>Bacillales</taxon>
        <taxon>Sporolactobacillaceae</taxon>
        <taxon>Sporolactobacillus</taxon>
    </lineage>
</organism>
<evidence type="ECO:0000256" key="1">
    <source>
        <dbReference type="SAM" id="Phobius"/>
    </source>
</evidence>
<gene>
    <name evidence="2" type="ORF">M3N64_09465</name>
</gene>
<dbReference type="EMBL" id="JAMAST010000010">
    <property type="protein sequence ID" value="MCL1632171.1"/>
    <property type="molecule type" value="Genomic_DNA"/>
</dbReference>
<sequence length="269" mass="30813">MDALIAIIVISIFVILSVYVKKRFLYSYLNLKIRIIPELIIGIFSLMLTAHADITAKVPPENVTKLIFLFLALNLCNLVLYLLCNTVLTLGYILINTKTRNTILTQYQSRKMVNDVRRLLKGRNGNKNGCMVRKLIDVNQMIISIDKTNEEALACINYQLEAIKKAYGESDIAKMIRTWLAHPNINNLKKSLYDPLIGEEIVNAIQIYGLDISQLYNQGFINFQELAKPNLDFSILKSGIDGEKRVIKELDLYKDYFHYHPNIRLLGSI</sequence>
<comment type="caution">
    <text evidence="2">The sequence shown here is derived from an EMBL/GenBank/DDBJ whole genome shotgun (WGS) entry which is preliminary data.</text>
</comment>
<keyword evidence="1" id="KW-1133">Transmembrane helix</keyword>
<feature type="transmembrane region" description="Helical" evidence="1">
    <location>
        <begin position="36"/>
        <end position="54"/>
    </location>
</feature>
<evidence type="ECO:0000313" key="3">
    <source>
        <dbReference type="Proteomes" id="UP001203004"/>
    </source>
</evidence>
<keyword evidence="1" id="KW-0812">Transmembrane</keyword>
<keyword evidence="1" id="KW-0472">Membrane</keyword>
<protein>
    <submittedName>
        <fullName evidence="2">Uncharacterized protein</fullName>
    </submittedName>
</protein>
<evidence type="ECO:0000313" key="2">
    <source>
        <dbReference type="EMBL" id="MCL1632171.1"/>
    </source>
</evidence>